<dbReference type="Proteomes" id="UP000245166">
    <property type="component" value="Unassembled WGS sequence"/>
</dbReference>
<dbReference type="SUPFAM" id="SSF51445">
    <property type="entry name" value="(Trans)glycosidases"/>
    <property type="match status" value="1"/>
</dbReference>
<evidence type="ECO:0000313" key="4">
    <source>
        <dbReference type="Proteomes" id="UP000245166"/>
    </source>
</evidence>
<evidence type="ECO:0000313" key="3">
    <source>
        <dbReference type="EMBL" id="PWD51773.1"/>
    </source>
</evidence>
<name>A0A2U1ZXW3_9MICO</name>
<dbReference type="InterPro" id="IPR001119">
    <property type="entry name" value="SLH_dom"/>
</dbReference>
<evidence type="ECO:0000256" key="1">
    <source>
        <dbReference type="SAM" id="MobiDB-lite"/>
    </source>
</evidence>
<protein>
    <submittedName>
        <fullName evidence="3">Beta-galactosidase</fullName>
    </submittedName>
</protein>
<organism evidence="3 4">
    <name type="scientific">Serinibacter arcticus</name>
    <dbReference type="NCBI Taxonomy" id="1655435"/>
    <lineage>
        <taxon>Bacteria</taxon>
        <taxon>Bacillati</taxon>
        <taxon>Actinomycetota</taxon>
        <taxon>Actinomycetes</taxon>
        <taxon>Micrococcales</taxon>
        <taxon>Beutenbergiaceae</taxon>
        <taxon>Serinibacter</taxon>
    </lineage>
</organism>
<dbReference type="PROSITE" id="PS51272">
    <property type="entry name" value="SLH"/>
    <property type="match status" value="3"/>
</dbReference>
<evidence type="ECO:0000259" key="2">
    <source>
        <dbReference type="PROSITE" id="PS51272"/>
    </source>
</evidence>
<dbReference type="Pfam" id="PF00395">
    <property type="entry name" value="SLH"/>
    <property type="match status" value="1"/>
</dbReference>
<dbReference type="Gene3D" id="2.60.120.260">
    <property type="entry name" value="Galactose-binding domain-like"/>
    <property type="match status" value="1"/>
</dbReference>
<dbReference type="Gene3D" id="3.20.20.80">
    <property type="entry name" value="Glycosidases"/>
    <property type="match status" value="1"/>
</dbReference>
<dbReference type="GO" id="GO:0004553">
    <property type="term" value="F:hydrolase activity, hydrolyzing O-glycosyl compounds"/>
    <property type="evidence" value="ECO:0007669"/>
    <property type="project" value="InterPro"/>
</dbReference>
<feature type="region of interest" description="Disordered" evidence="1">
    <location>
        <begin position="61"/>
        <end position="93"/>
    </location>
</feature>
<reference evidence="3 4" key="1">
    <citation type="submission" date="2018-03" db="EMBL/GenBank/DDBJ databases">
        <title>Genome assembly of novel Miniimonas species PCH200.</title>
        <authorList>
            <person name="Thakur V."/>
            <person name="Kumar V."/>
            <person name="Singh D."/>
        </authorList>
    </citation>
    <scope>NUCLEOTIDE SEQUENCE [LARGE SCALE GENOMIC DNA]</scope>
    <source>
        <strain evidence="3 4">PCH200</strain>
    </source>
</reference>
<comment type="caution">
    <text evidence="3">The sequence shown here is derived from an EMBL/GenBank/DDBJ whole genome shotgun (WGS) entry which is preliminary data.</text>
</comment>
<proteinExistence type="predicted"/>
<dbReference type="PANTHER" id="PTHR42732">
    <property type="entry name" value="BETA-GALACTOSIDASE"/>
    <property type="match status" value="1"/>
</dbReference>
<feature type="domain" description="SLH" evidence="2">
    <location>
        <begin position="827"/>
        <end position="892"/>
    </location>
</feature>
<feature type="region of interest" description="Disordered" evidence="1">
    <location>
        <begin position="1"/>
        <end position="35"/>
    </location>
</feature>
<dbReference type="InterPro" id="IPR008979">
    <property type="entry name" value="Galactose-bd-like_sf"/>
</dbReference>
<dbReference type="InterPro" id="IPR051913">
    <property type="entry name" value="GH2_Domain-Containing"/>
</dbReference>
<dbReference type="EMBL" id="PYHR01000002">
    <property type="protein sequence ID" value="PWD51773.1"/>
    <property type="molecule type" value="Genomic_DNA"/>
</dbReference>
<feature type="domain" description="SLH" evidence="2">
    <location>
        <begin position="961"/>
        <end position="1018"/>
    </location>
</feature>
<dbReference type="RefSeq" id="WP_109230154.1">
    <property type="nucleotide sequence ID" value="NZ_PYHR01000002.1"/>
</dbReference>
<gene>
    <name evidence="3" type="ORF">C8046_15105</name>
</gene>
<dbReference type="GO" id="GO:0005975">
    <property type="term" value="P:carbohydrate metabolic process"/>
    <property type="evidence" value="ECO:0007669"/>
    <property type="project" value="InterPro"/>
</dbReference>
<dbReference type="Pfam" id="PF02836">
    <property type="entry name" value="Glyco_hydro_2_C"/>
    <property type="match status" value="1"/>
</dbReference>
<sequence length="1018" mass="109652">MSRRPARRRAHAPQAPHESQAQLPPHGPGPGRGRRVSAALVAAALGAVALSGATTTFQSAAAAPQEASPQEIAPQEATPAAAPAAAAADDGPAPTFEADYLDGVSGSVPTTSVSLAGTWDFEVVTETECASIYPYPIGPQRCTTTESDLETTIQVPGGGWHKQGFTSVSQAIYSREITVPDIGSPQVTTIALGAVNHQATLSVDGEVVATNMTAFTDSVFDISAFVTPGSTHTVAIDVKGRNALVDEGGYYTVPEAASWSKNVPQGIFRSATLEVVPALNIADTFVTTSVADGTVTIDAWLHNGGDAVATGELTGVIGSASDSDFDYPAVPAQAVSVPAGETVKVTVGPLAWKEGSDSYWWPNVPYVEGYRAELHELDLSLEGEAATSSSHVRFGFREIEQVGDGYELNGAPVNFRGDSPQGANYDSIDFHGRGDAFHTYPGFLEPSADNAGWPQVVDNYQRLNYNSIRIHQEPASPYMLDVADEMGLMIMSETAIRGSNGRQNLTTGFDNMVSHVGDLVRRDRNHASVLRWSQANEPTTGFQSPFPAPGYTLEFDRALYWAVMAEDTTRPISSDGNSEDLGYDNYTTWCHYVGEDSDKYTDDVCEGFPAPGKPHGSGEHIWYKDNTHQGFMWFATSTERMRTKGAADIRPYSLLSAWGSFVPGVSTTDVILEQVPGATGDSHPLYGEDNLADPWSQTQIARIQKAFSPLLVSDDGYWEANKKSNAAGEWPARPVTLAPGTEVTRTFNVFNDTLDSTEVTVDWSVHRGAADGPTVAEGVLELEIGIGEDVQEDITFTTPAGQEDLVLVVASSTPEHGEVFVDDGTRFVVGFADVAADNLFFEEIAWARQAGITTGWTEPDGSTTFRPLEKINRDAMAAFLYRLADPEGFVAPAVSPFTDVPTSNQFYTEIAWLEQEGITTGWTEADGTRTFRPLEQINRDAVAAFLYRLADSPAHEAPAVSPFTDVTPQTQYYAEITWLAETGVARGWEGNDGTFQFEPLLPIARDAMAAFLYRFDQL</sequence>
<dbReference type="PANTHER" id="PTHR42732:SF1">
    <property type="entry name" value="BETA-MANNOSIDASE"/>
    <property type="match status" value="1"/>
</dbReference>
<accession>A0A2U1ZXW3</accession>
<keyword evidence="4" id="KW-1185">Reference proteome</keyword>
<dbReference type="SUPFAM" id="SSF49785">
    <property type="entry name" value="Galactose-binding domain-like"/>
    <property type="match status" value="1"/>
</dbReference>
<feature type="compositionally biased region" description="Basic residues" evidence="1">
    <location>
        <begin position="1"/>
        <end position="11"/>
    </location>
</feature>
<dbReference type="InterPro" id="IPR017853">
    <property type="entry name" value="GH"/>
</dbReference>
<feature type="domain" description="SLH" evidence="2">
    <location>
        <begin position="893"/>
        <end position="960"/>
    </location>
</feature>
<dbReference type="InterPro" id="IPR006103">
    <property type="entry name" value="Glyco_hydro_2_cat"/>
</dbReference>
<dbReference type="AlphaFoldDB" id="A0A2U1ZXW3"/>